<dbReference type="EMBL" id="JAUEOZ010000002">
    <property type="protein sequence ID" value="MDN2483483.1"/>
    <property type="molecule type" value="Genomic_DNA"/>
</dbReference>
<dbReference type="NCBIfam" id="TIGR01493">
    <property type="entry name" value="HAD-SF-IA-v2"/>
    <property type="match status" value="1"/>
</dbReference>
<dbReference type="RefSeq" id="WP_289963554.1">
    <property type="nucleotide sequence ID" value="NZ_JAUEOZ010000002.1"/>
</dbReference>
<dbReference type="Pfam" id="PF00702">
    <property type="entry name" value="Hydrolase"/>
    <property type="match status" value="1"/>
</dbReference>
<dbReference type="Gene3D" id="3.40.50.1000">
    <property type="entry name" value="HAD superfamily/HAD-like"/>
    <property type="match status" value="1"/>
</dbReference>
<sequence length="226" mass="25280">MQTQTILFDINETVLELSSLKTEFTTVFGSEEALSLWFARLLHTSNVCIVTGVTSDFATLASSMIDNLATHYKVGVSDEQRSLLLQGFASLQPYPDIKPALTKLRQNGFRTIAFSNSSQLLIERQIEQAGLLEHFDEIVSVEPTGSFKPDHKVYHFVANQLQSSPQQLLLVATHDWDTHGAMSCGFNAAFIERSNAFYNPLYRQPDVRGKDMHEVVNGIIRLGLQS</sequence>
<accession>A0ABT7Y649</accession>
<reference evidence="4" key="1">
    <citation type="submission" date="2024-05" db="EMBL/GenBank/DDBJ databases">
        <title>Genome Sequences of Four Agar- Degrading Marine Bacteria.</title>
        <authorList>
            <person name="Phillips E.K."/>
            <person name="Shaffer J.C."/>
            <person name="Henson M.W."/>
            <person name="Temperton B."/>
            <person name="Thrash C.J."/>
            <person name="Martin M.O."/>
        </authorList>
    </citation>
    <scope>NUCLEOTIDE SEQUENCE</scope>
    <source>
        <strain evidence="4">EKP203</strain>
    </source>
</reference>
<dbReference type="SUPFAM" id="SSF56784">
    <property type="entry name" value="HAD-like"/>
    <property type="match status" value="1"/>
</dbReference>
<dbReference type="InterPro" id="IPR006328">
    <property type="entry name" value="2-HAD"/>
</dbReference>
<dbReference type="Proteomes" id="UP001169719">
    <property type="component" value="Unassembled WGS sequence"/>
</dbReference>
<gene>
    <name evidence="4" type="ORF">QWJ08_19240</name>
</gene>
<protein>
    <recommendedName>
        <fullName evidence="3">(S)-2-haloacid dehalogenase</fullName>
        <ecNumber evidence="3">3.8.1.2</ecNumber>
    </recommendedName>
    <alternativeName>
        <fullName evidence="3">2-haloalkanoic acid dehalogenase</fullName>
    </alternativeName>
    <alternativeName>
        <fullName evidence="3">Halocarboxylic acid halidohydrolase</fullName>
    </alternativeName>
    <alternativeName>
        <fullName evidence="3">L-2-haloacid dehalogenase</fullName>
    </alternativeName>
</protein>
<dbReference type="PRINTS" id="PR00413">
    <property type="entry name" value="HADHALOGNASE"/>
</dbReference>
<dbReference type="InterPro" id="IPR006439">
    <property type="entry name" value="HAD-SF_hydro_IA"/>
</dbReference>
<evidence type="ECO:0000256" key="2">
    <source>
        <dbReference type="ARBA" id="ARBA00022801"/>
    </source>
</evidence>
<comment type="caution">
    <text evidence="4">The sequence shown here is derived from an EMBL/GenBank/DDBJ whole genome shotgun (WGS) entry which is preliminary data.</text>
</comment>
<keyword evidence="5" id="KW-1185">Reference proteome</keyword>
<comment type="similarity">
    <text evidence="1 3">Belongs to the HAD-like hydrolase superfamily. S-2-haloalkanoic acid dehalogenase family.</text>
</comment>
<dbReference type="Gene3D" id="1.10.150.240">
    <property type="entry name" value="Putative phosphatase, domain 2"/>
    <property type="match status" value="1"/>
</dbReference>
<evidence type="ECO:0000256" key="3">
    <source>
        <dbReference type="RuleBase" id="RU368077"/>
    </source>
</evidence>
<dbReference type="InterPro" id="IPR036412">
    <property type="entry name" value="HAD-like_sf"/>
</dbReference>
<dbReference type="EC" id="3.8.1.2" evidence="3"/>
<dbReference type="SFLD" id="SFLDS00003">
    <property type="entry name" value="Haloacid_Dehalogenase"/>
    <property type="match status" value="1"/>
</dbReference>
<dbReference type="SFLD" id="SFLDG01129">
    <property type="entry name" value="C1.5:_HAD__Beta-PGM__Phosphata"/>
    <property type="match status" value="1"/>
</dbReference>
<evidence type="ECO:0000313" key="4">
    <source>
        <dbReference type="EMBL" id="MDN2483483.1"/>
    </source>
</evidence>
<dbReference type="InterPro" id="IPR051540">
    <property type="entry name" value="S-2-haloacid_dehalogenase"/>
</dbReference>
<evidence type="ECO:0000313" key="5">
    <source>
        <dbReference type="Proteomes" id="UP001169719"/>
    </source>
</evidence>
<comment type="catalytic activity">
    <reaction evidence="3">
        <text>an (S)-2-haloacid + H2O = a (2R)-2-hydroxycarboxylate + a halide anion + H(+)</text>
        <dbReference type="Rhea" id="RHEA:11192"/>
        <dbReference type="ChEBI" id="CHEBI:15377"/>
        <dbReference type="ChEBI" id="CHEBI:15378"/>
        <dbReference type="ChEBI" id="CHEBI:16042"/>
        <dbReference type="ChEBI" id="CHEBI:58314"/>
        <dbReference type="ChEBI" id="CHEBI:137405"/>
        <dbReference type="EC" id="3.8.1.2"/>
    </reaction>
</comment>
<name>A0ABT7Y649_9VIBR</name>
<dbReference type="PANTHER" id="PTHR43316">
    <property type="entry name" value="HYDROLASE, HALOACID DELAHOGENASE-RELATED"/>
    <property type="match status" value="1"/>
</dbReference>
<evidence type="ECO:0000256" key="1">
    <source>
        <dbReference type="ARBA" id="ARBA00008106"/>
    </source>
</evidence>
<dbReference type="NCBIfam" id="TIGR01428">
    <property type="entry name" value="HAD_type_II"/>
    <property type="match status" value="1"/>
</dbReference>
<keyword evidence="2 3" id="KW-0378">Hydrolase</keyword>
<dbReference type="PANTHER" id="PTHR43316:SF3">
    <property type="entry name" value="HALOACID DEHALOGENASE, TYPE II (AFU_ORTHOLOGUE AFUA_2G07750)-RELATED"/>
    <property type="match status" value="1"/>
</dbReference>
<organism evidence="4 5">
    <name type="scientific">Vibrio agarivorans</name>
    <dbReference type="NCBI Taxonomy" id="153622"/>
    <lineage>
        <taxon>Bacteria</taxon>
        <taxon>Pseudomonadati</taxon>
        <taxon>Pseudomonadota</taxon>
        <taxon>Gammaproteobacteria</taxon>
        <taxon>Vibrionales</taxon>
        <taxon>Vibrionaceae</taxon>
        <taxon>Vibrio</taxon>
    </lineage>
</organism>
<proteinExistence type="inferred from homology"/>
<comment type="function">
    <text evidence="3">Catalyzes the hydrolytic dehalogenation of small (S)-2-haloalkanoic acids to yield the corresponding (R)-2-hydroxyalkanoic acids.</text>
</comment>
<dbReference type="InterPro" id="IPR023198">
    <property type="entry name" value="PGP-like_dom2"/>
</dbReference>
<dbReference type="InterPro" id="IPR023214">
    <property type="entry name" value="HAD_sf"/>
</dbReference>